<proteinExistence type="predicted"/>
<reference evidence="1 2" key="2">
    <citation type="journal article" date="2022" name="Mol. Ecol. Resour.">
        <title>The genomes of chicory, endive, great burdock and yacon provide insights into Asteraceae paleo-polyploidization history and plant inulin production.</title>
        <authorList>
            <person name="Fan W."/>
            <person name="Wang S."/>
            <person name="Wang H."/>
            <person name="Wang A."/>
            <person name="Jiang F."/>
            <person name="Liu H."/>
            <person name="Zhao H."/>
            <person name="Xu D."/>
            <person name="Zhang Y."/>
        </authorList>
    </citation>
    <scope>NUCLEOTIDE SEQUENCE [LARGE SCALE GENOMIC DNA]</scope>
    <source>
        <strain evidence="2">cv. Yunnan</strain>
        <tissue evidence="1">Leaves</tissue>
    </source>
</reference>
<protein>
    <submittedName>
        <fullName evidence="1">Uncharacterized protein</fullName>
    </submittedName>
</protein>
<evidence type="ECO:0000313" key="1">
    <source>
        <dbReference type="EMBL" id="KAI3777942.1"/>
    </source>
</evidence>
<reference evidence="2" key="1">
    <citation type="journal article" date="2022" name="Mol. Ecol. Resour.">
        <title>The genomes of chicory, endive, great burdock and yacon provide insights into Asteraceae palaeo-polyploidization history and plant inulin production.</title>
        <authorList>
            <person name="Fan W."/>
            <person name="Wang S."/>
            <person name="Wang H."/>
            <person name="Wang A."/>
            <person name="Jiang F."/>
            <person name="Liu H."/>
            <person name="Zhao H."/>
            <person name="Xu D."/>
            <person name="Zhang Y."/>
        </authorList>
    </citation>
    <scope>NUCLEOTIDE SEQUENCE [LARGE SCALE GENOMIC DNA]</scope>
    <source>
        <strain evidence="2">cv. Yunnan</strain>
    </source>
</reference>
<sequence length="263" mass="29763">MGKILRICGLQNGETLGSGLITTFVNTTEYSMMIIHSLNFIISNVFHLSSGFHTYSSSFSDEVWSWYLVLDDGNRVGTSYTLYTPLLSDVRPEVCLNPRCREVWGEIDYHLRGFVGYGQAGWDHKCWDSGWLGRFGTHHTKCTTLKRVERQSNTNGLGNFSGGNGSSFQVLGPLTTPIMREDYLDHNGKLASRIPNPYGVEKNKNATQMVSTLFWPIDDIKILKGKDTRNKNNKSWINKREVETGIDQRTCGQSNFECWNGLD</sequence>
<gene>
    <name evidence="1" type="ORF">L1987_47745</name>
</gene>
<name>A0ACB9G584_9ASTR</name>
<dbReference type="Proteomes" id="UP001056120">
    <property type="component" value="Linkage Group LG15"/>
</dbReference>
<accession>A0ACB9G584</accession>
<dbReference type="EMBL" id="CM042032">
    <property type="protein sequence ID" value="KAI3777942.1"/>
    <property type="molecule type" value="Genomic_DNA"/>
</dbReference>
<organism evidence="1 2">
    <name type="scientific">Smallanthus sonchifolius</name>
    <dbReference type="NCBI Taxonomy" id="185202"/>
    <lineage>
        <taxon>Eukaryota</taxon>
        <taxon>Viridiplantae</taxon>
        <taxon>Streptophyta</taxon>
        <taxon>Embryophyta</taxon>
        <taxon>Tracheophyta</taxon>
        <taxon>Spermatophyta</taxon>
        <taxon>Magnoliopsida</taxon>
        <taxon>eudicotyledons</taxon>
        <taxon>Gunneridae</taxon>
        <taxon>Pentapetalae</taxon>
        <taxon>asterids</taxon>
        <taxon>campanulids</taxon>
        <taxon>Asterales</taxon>
        <taxon>Asteraceae</taxon>
        <taxon>Asteroideae</taxon>
        <taxon>Heliantheae alliance</taxon>
        <taxon>Millerieae</taxon>
        <taxon>Smallanthus</taxon>
    </lineage>
</organism>
<comment type="caution">
    <text evidence="1">The sequence shown here is derived from an EMBL/GenBank/DDBJ whole genome shotgun (WGS) entry which is preliminary data.</text>
</comment>
<keyword evidence="2" id="KW-1185">Reference proteome</keyword>
<evidence type="ECO:0000313" key="2">
    <source>
        <dbReference type="Proteomes" id="UP001056120"/>
    </source>
</evidence>